<name>Q45941_COXBE</name>
<dbReference type="AlphaFoldDB" id="Q45941"/>
<sequence>MLAICSAIKDWSANFSWPPAKIFSLYLCLIRPKRSSSVSEGEISCSLELTSGRLYFLKLAVLRNADTKASLHFESCGKLGYSSRLTRSIKSKVLLLSEFLGCSNLIIQKSFFHVKLILFDF</sequence>
<reference evidence="1" key="1">
    <citation type="journal article" date="1995" name="Eur. J. Epidemiol.">
        <title>Analysis of the entire nucleotide sequence of the cryptic plasmid QpH1 from Coxiella burnetti.</title>
        <authorList>
            <person name="Thiele D."/>
            <person name="Willems H."/>
            <person name="Haas M."/>
            <person name="Krauss H."/>
        </authorList>
    </citation>
    <scope>NUCLEOTIDE SEQUENCE [LARGE SCALE GENOMIC DNA]</scope>
    <source>
        <strain evidence="1">Nine Mile phase I</strain>
        <plasmid evidence="1">QpH1</plasmid>
    </source>
</reference>
<geneLocation type="plasmid" evidence="1">
    <name>QpH1</name>
</geneLocation>
<evidence type="ECO:0000313" key="1">
    <source>
        <dbReference type="EMBL" id="CAA53122.1"/>
    </source>
</evidence>
<proteinExistence type="predicted"/>
<protein>
    <submittedName>
        <fullName evidence="1">Uncharacterized protein</fullName>
    </submittedName>
</protein>
<dbReference type="EMBL" id="X75356">
    <property type="protein sequence ID" value="CAA53122.1"/>
    <property type="molecule type" value="Genomic_DNA"/>
</dbReference>
<accession>Q45941</accession>
<keyword evidence="1" id="KW-0614">Plasmid</keyword>
<dbReference type="PIR" id="S38234">
    <property type="entry name" value="S38234"/>
</dbReference>
<organism evidence="1">
    <name type="scientific">Coxiella burnetii</name>
    <dbReference type="NCBI Taxonomy" id="777"/>
    <lineage>
        <taxon>Bacteria</taxon>
        <taxon>Pseudomonadati</taxon>
        <taxon>Pseudomonadota</taxon>
        <taxon>Gammaproteobacteria</taxon>
        <taxon>Legionellales</taxon>
        <taxon>Coxiellaceae</taxon>
        <taxon>Coxiella</taxon>
    </lineage>
</organism>